<dbReference type="PROSITE" id="PS00108">
    <property type="entry name" value="PROTEIN_KINASE_ST"/>
    <property type="match status" value="1"/>
</dbReference>
<feature type="domain" description="Protein kinase" evidence="4">
    <location>
        <begin position="9"/>
        <end position="274"/>
    </location>
</feature>
<dbReference type="OrthoDB" id="1730720at2759"/>
<dbReference type="GO" id="GO:0004521">
    <property type="term" value="F:RNA endonuclease activity"/>
    <property type="evidence" value="ECO:0007669"/>
    <property type="project" value="InterPro"/>
</dbReference>
<evidence type="ECO:0000256" key="2">
    <source>
        <dbReference type="ARBA" id="ARBA00022741"/>
    </source>
</evidence>
<dbReference type="PROSITE" id="PS50011">
    <property type="entry name" value="PROTEIN_KINASE_DOM"/>
    <property type="match status" value="1"/>
</dbReference>
<dbReference type="Gene3D" id="1.20.1440.180">
    <property type="entry name" value="KEN domain"/>
    <property type="match status" value="1"/>
</dbReference>
<dbReference type="GO" id="GO:1990604">
    <property type="term" value="C:IRE1-TRAF2-ASK1 complex"/>
    <property type="evidence" value="ECO:0007669"/>
    <property type="project" value="TreeGrafter"/>
</dbReference>
<evidence type="ECO:0000256" key="3">
    <source>
        <dbReference type="ARBA" id="ARBA00022840"/>
    </source>
</evidence>
<evidence type="ECO:0000256" key="1">
    <source>
        <dbReference type="ARBA" id="ARBA00022729"/>
    </source>
</evidence>
<keyword evidence="6" id="KW-0808">Transferase</keyword>
<name>A0A2P5AU92_PARAD</name>
<proteinExistence type="predicted"/>
<accession>A0A2P5AU92</accession>
<gene>
    <name evidence="6" type="ORF">PanWU01x14_299680</name>
</gene>
<sequence length="418" mass="47494">MERTLTSLIEKIAKPPGFEFWKLFRSKRVDESQGSIKKVSVSSSCVKPLCNLEDGNYKESINDPYLPPVMNWYDHDPVQGCNLEDVVKLCSESQSVSVNVNKSHLDHLVILKRVLGDIELTKQGRPTCVSVKFMKDILFQLAELHALGITHGDLKPQNVFIIKGVRHLYAKLSDMSPNKRLPEMLTSSLAPLCCDNDGPQKSADEDMYSLGCLLFFCITGGEHPIFDGDGQNKVVQNLSLVEDFPEAHHAISLLLSPNLELRPNAFEVLHFPLLWKSKKRLSFLCDTSDLMGNYPHLLNELEAIIDLKVIGANCEGKPVIRWDLTMPEGIINYMQNDTKSGYNYRKVSELLRFIRNMWTHYIPLPENVKSLMMGVSQSNDLDGYFTSRFPKLLMEVYKLVLKHCEEEESFEGYFKGSV</sequence>
<dbReference type="SMART" id="SM00220">
    <property type="entry name" value="S_TKc"/>
    <property type="match status" value="1"/>
</dbReference>
<dbReference type="InterPro" id="IPR010513">
    <property type="entry name" value="KEN_dom"/>
</dbReference>
<keyword evidence="7" id="KW-1185">Reference proteome</keyword>
<keyword evidence="3" id="KW-0067">ATP-binding</keyword>
<dbReference type="GO" id="GO:0005524">
    <property type="term" value="F:ATP binding"/>
    <property type="evidence" value="ECO:0007669"/>
    <property type="project" value="UniProtKB-KW"/>
</dbReference>
<evidence type="ECO:0000313" key="7">
    <source>
        <dbReference type="Proteomes" id="UP000237105"/>
    </source>
</evidence>
<keyword evidence="6" id="KW-0418">Kinase</keyword>
<evidence type="ECO:0000259" key="4">
    <source>
        <dbReference type="PROSITE" id="PS50011"/>
    </source>
</evidence>
<organism evidence="6 7">
    <name type="scientific">Parasponia andersonii</name>
    <name type="common">Sponia andersonii</name>
    <dbReference type="NCBI Taxonomy" id="3476"/>
    <lineage>
        <taxon>Eukaryota</taxon>
        <taxon>Viridiplantae</taxon>
        <taxon>Streptophyta</taxon>
        <taxon>Embryophyta</taxon>
        <taxon>Tracheophyta</taxon>
        <taxon>Spermatophyta</taxon>
        <taxon>Magnoliopsida</taxon>
        <taxon>eudicotyledons</taxon>
        <taxon>Gunneridae</taxon>
        <taxon>Pentapetalae</taxon>
        <taxon>rosids</taxon>
        <taxon>fabids</taxon>
        <taxon>Rosales</taxon>
        <taxon>Cannabaceae</taxon>
        <taxon>Parasponia</taxon>
    </lineage>
</organism>
<dbReference type="InterPro" id="IPR038357">
    <property type="entry name" value="KEN_sf"/>
</dbReference>
<dbReference type="GO" id="GO:0051082">
    <property type="term" value="F:unfolded protein binding"/>
    <property type="evidence" value="ECO:0007669"/>
    <property type="project" value="TreeGrafter"/>
</dbReference>
<evidence type="ECO:0000259" key="5">
    <source>
        <dbReference type="PROSITE" id="PS51392"/>
    </source>
</evidence>
<feature type="domain" description="KEN" evidence="5">
    <location>
        <begin position="277"/>
        <end position="416"/>
    </location>
</feature>
<dbReference type="InterPro" id="IPR011009">
    <property type="entry name" value="Kinase-like_dom_sf"/>
</dbReference>
<dbReference type="STRING" id="3476.A0A2P5AU92"/>
<dbReference type="InterPro" id="IPR008271">
    <property type="entry name" value="Ser/Thr_kinase_AS"/>
</dbReference>
<dbReference type="SUPFAM" id="SSF56112">
    <property type="entry name" value="Protein kinase-like (PK-like)"/>
    <property type="match status" value="1"/>
</dbReference>
<dbReference type="EMBL" id="JXTB01000446">
    <property type="protein sequence ID" value="PON40116.1"/>
    <property type="molecule type" value="Genomic_DNA"/>
</dbReference>
<comment type="caution">
    <text evidence="6">The sequence shown here is derived from an EMBL/GenBank/DDBJ whole genome shotgun (WGS) entry which is preliminary data.</text>
</comment>
<dbReference type="InterPro" id="IPR045133">
    <property type="entry name" value="IRE1/2-like"/>
</dbReference>
<dbReference type="GO" id="GO:0006397">
    <property type="term" value="P:mRNA processing"/>
    <property type="evidence" value="ECO:0007669"/>
    <property type="project" value="InterPro"/>
</dbReference>
<dbReference type="PANTHER" id="PTHR13954">
    <property type="entry name" value="IRE1-RELATED"/>
    <property type="match status" value="1"/>
</dbReference>
<protein>
    <submittedName>
        <fullName evidence="6">Serine/threonine protein kinase</fullName>
    </submittedName>
</protein>
<dbReference type="Gene3D" id="1.10.510.10">
    <property type="entry name" value="Transferase(Phosphotransferase) domain 1"/>
    <property type="match status" value="1"/>
</dbReference>
<dbReference type="GO" id="GO:0036498">
    <property type="term" value="P:IRE1-mediated unfolded protein response"/>
    <property type="evidence" value="ECO:0007669"/>
    <property type="project" value="TreeGrafter"/>
</dbReference>
<keyword evidence="2" id="KW-0547">Nucleotide-binding</keyword>
<dbReference type="InterPro" id="IPR000719">
    <property type="entry name" value="Prot_kinase_dom"/>
</dbReference>
<dbReference type="Pfam" id="PF06479">
    <property type="entry name" value="Ribonuc_2-5A"/>
    <property type="match status" value="1"/>
</dbReference>
<dbReference type="AlphaFoldDB" id="A0A2P5AU92"/>
<dbReference type="GO" id="GO:0004674">
    <property type="term" value="F:protein serine/threonine kinase activity"/>
    <property type="evidence" value="ECO:0007669"/>
    <property type="project" value="UniProtKB-KW"/>
</dbReference>
<keyword evidence="6" id="KW-0723">Serine/threonine-protein kinase</keyword>
<reference evidence="7" key="1">
    <citation type="submission" date="2016-06" db="EMBL/GenBank/DDBJ databases">
        <title>Parallel loss of symbiosis genes in relatives of nitrogen-fixing non-legume Parasponia.</title>
        <authorList>
            <person name="Van Velzen R."/>
            <person name="Holmer R."/>
            <person name="Bu F."/>
            <person name="Rutten L."/>
            <person name="Van Zeijl A."/>
            <person name="Liu W."/>
            <person name="Santuari L."/>
            <person name="Cao Q."/>
            <person name="Sharma T."/>
            <person name="Shen D."/>
            <person name="Roswanjaya Y."/>
            <person name="Wardhani T."/>
            <person name="Kalhor M.S."/>
            <person name="Jansen J."/>
            <person name="Van den Hoogen J."/>
            <person name="Gungor B."/>
            <person name="Hartog M."/>
            <person name="Hontelez J."/>
            <person name="Verver J."/>
            <person name="Yang W.-C."/>
            <person name="Schijlen E."/>
            <person name="Repin R."/>
            <person name="Schilthuizen M."/>
            <person name="Schranz E."/>
            <person name="Heidstra R."/>
            <person name="Miyata K."/>
            <person name="Fedorova E."/>
            <person name="Kohlen W."/>
            <person name="Bisseling T."/>
            <person name="Smit S."/>
            <person name="Geurts R."/>
        </authorList>
    </citation>
    <scope>NUCLEOTIDE SEQUENCE [LARGE SCALE GENOMIC DNA]</scope>
    <source>
        <strain evidence="7">cv. WU1-14</strain>
    </source>
</reference>
<dbReference type="PANTHER" id="PTHR13954:SF6">
    <property type="entry name" value="NON-SPECIFIC SERINE_THREONINE PROTEIN KINASE"/>
    <property type="match status" value="1"/>
</dbReference>
<dbReference type="Proteomes" id="UP000237105">
    <property type="component" value="Unassembled WGS sequence"/>
</dbReference>
<keyword evidence="1" id="KW-0732">Signal</keyword>
<dbReference type="PROSITE" id="PS51392">
    <property type="entry name" value="KEN"/>
    <property type="match status" value="1"/>
</dbReference>
<evidence type="ECO:0000313" key="6">
    <source>
        <dbReference type="EMBL" id="PON40116.1"/>
    </source>
</evidence>